<gene>
    <name evidence="1" type="ORF">DWQ51_16200</name>
</gene>
<sequence>MRWQKKDKADFITDVGVKTLAFRDGMKPRPLQNSTSTSSVTRSTTFRHISRGFNVKAQCKISVFKFRQSQCSLKS</sequence>
<evidence type="ECO:0000313" key="1">
    <source>
        <dbReference type="EMBL" id="REJ50012.1"/>
    </source>
</evidence>
<dbReference type="EMBL" id="QQWD01000019">
    <property type="protein sequence ID" value="REJ50012.1"/>
    <property type="molecule type" value="Genomic_DNA"/>
</dbReference>
<accession>A0A3E0LS68</accession>
<dbReference type="Proteomes" id="UP000257002">
    <property type="component" value="Unassembled WGS sequence"/>
</dbReference>
<protein>
    <submittedName>
        <fullName evidence="1">Uncharacterized protein</fullName>
    </submittedName>
</protein>
<name>A0A3E0LS68_9CHRO</name>
<reference evidence="1 2" key="1">
    <citation type="submission" date="2017-10" db="EMBL/GenBank/DDBJ databases">
        <title>A large-scale comparative metagenomic study reveals the eutrophication-driven functional interactions in six Microcystis-epibionts communities.</title>
        <authorList>
            <person name="Li Q."/>
            <person name="Lin F."/>
        </authorList>
    </citation>
    <scope>NUCLEOTIDE SEQUENCE [LARGE SCALE GENOMIC DNA]</scope>
    <source>
        <strain evidence="1">TW10</strain>
    </source>
</reference>
<evidence type="ECO:0000313" key="2">
    <source>
        <dbReference type="Proteomes" id="UP000257002"/>
    </source>
</evidence>
<dbReference type="AlphaFoldDB" id="A0A3E0LS68"/>
<comment type="caution">
    <text evidence="1">The sequence shown here is derived from an EMBL/GenBank/DDBJ whole genome shotgun (WGS) entry which is preliminary data.</text>
</comment>
<proteinExistence type="predicted"/>
<organism evidence="1 2">
    <name type="scientific">Microcystis wesenbergii TW10</name>
    <dbReference type="NCBI Taxonomy" id="2060474"/>
    <lineage>
        <taxon>Bacteria</taxon>
        <taxon>Bacillati</taxon>
        <taxon>Cyanobacteriota</taxon>
        <taxon>Cyanophyceae</taxon>
        <taxon>Oscillatoriophycideae</taxon>
        <taxon>Chroococcales</taxon>
        <taxon>Microcystaceae</taxon>
        <taxon>Microcystis</taxon>
    </lineage>
</organism>